<dbReference type="Gene3D" id="2.30.29.30">
    <property type="entry name" value="Pleckstrin-homology domain (PH domain)/Phosphotyrosine-binding domain (PTB)"/>
    <property type="match status" value="1"/>
</dbReference>
<sequence length="303" mass="34799">MKNNNTEKGFVPDDDIMNKIELMYSSCGTDVFVCQCPATLYFESEQSPVINERPSSSSDDWSLNSSGVIGTPTVEKSSPAYQSDDVGGGDYYMGKNWTFVATGVPTLVYDKGTSFCRRRKKLQLVLANCRTGFLIFAQNITDRSYYRKTEDLFHTFVLDIVDKFDQKNPIRHRSSYRSAGLRFDRIESAQEFFEQIQNFEYKLLNFAANFVKFDRPKTAQMKNENIKRTMSIGGSFGRKSAKKSQNYQSAGIEQQFDKTLTLSNKKRDRNDQICCRFINKSDISEPVLFKHITSVKIEDSFDY</sequence>
<evidence type="ECO:0000313" key="2">
    <source>
        <dbReference type="WBParaSite" id="nRc.2.0.1.t40668-RA"/>
    </source>
</evidence>
<dbReference type="WBParaSite" id="nRc.2.0.1.t40668-RA">
    <property type="protein sequence ID" value="nRc.2.0.1.t40668-RA"/>
    <property type="gene ID" value="nRc.2.0.1.g40668"/>
</dbReference>
<organism evidence="1 2">
    <name type="scientific">Romanomermis culicivorax</name>
    <name type="common">Nematode worm</name>
    <dbReference type="NCBI Taxonomy" id="13658"/>
    <lineage>
        <taxon>Eukaryota</taxon>
        <taxon>Metazoa</taxon>
        <taxon>Ecdysozoa</taxon>
        <taxon>Nematoda</taxon>
        <taxon>Enoplea</taxon>
        <taxon>Dorylaimia</taxon>
        <taxon>Mermithida</taxon>
        <taxon>Mermithoidea</taxon>
        <taxon>Mermithidae</taxon>
        <taxon>Romanomermis</taxon>
    </lineage>
</organism>
<proteinExistence type="predicted"/>
<keyword evidence="1" id="KW-1185">Reference proteome</keyword>
<dbReference type="Proteomes" id="UP000887565">
    <property type="component" value="Unplaced"/>
</dbReference>
<evidence type="ECO:0000313" key="1">
    <source>
        <dbReference type="Proteomes" id="UP000887565"/>
    </source>
</evidence>
<dbReference type="InterPro" id="IPR011993">
    <property type="entry name" value="PH-like_dom_sf"/>
</dbReference>
<reference evidence="2" key="1">
    <citation type="submission" date="2022-11" db="UniProtKB">
        <authorList>
            <consortium name="WormBaseParasite"/>
        </authorList>
    </citation>
    <scope>IDENTIFICATION</scope>
</reference>
<accession>A0A915KSQ5</accession>
<name>A0A915KSQ5_ROMCU</name>
<dbReference type="AlphaFoldDB" id="A0A915KSQ5"/>
<protein>
    <submittedName>
        <fullName evidence="2">Uncharacterized protein</fullName>
    </submittedName>
</protein>